<dbReference type="InterPro" id="IPR005490">
    <property type="entry name" value="LD_TPept_cat_dom"/>
</dbReference>
<evidence type="ECO:0000313" key="9">
    <source>
        <dbReference type="EMBL" id="KXG78559.1"/>
    </source>
</evidence>
<feature type="domain" description="L,D-TPase catalytic" evidence="8">
    <location>
        <begin position="312"/>
        <end position="435"/>
    </location>
</feature>
<evidence type="ECO:0000313" key="10">
    <source>
        <dbReference type="Proteomes" id="UP000070427"/>
    </source>
</evidence>
<dbReference type="Proteomes" id="UP000070427">
    <property type="component" value="Unassembled WGS sequence"/>
</dbReference>
<feature type="active site" description="Nucleophile" evidence="7">
    <location>
        <position position="411"/>
    </location>
</feature>
<keyword evidence="6 7" id="KW-0961">Cell wall biogenesis/degradation</keyword>
<dbReference type="InParanoid" id="A0A140LDD4"/>
<dbReference type="GO" id="GO:0005576">
    <property type="term" value="C:extracellular region"/>
    <property type="evidence" value="ECO:0007669"/>
    <property type="project" value="TreeGrafter"/>
</dbReference>
<dbReference type="PROSITE" id="PS52029">
    <property type="entry name" value="LD_TPASE"/>
    <property type="match status" value="1"/>
</dbReference>
<dbReference type="PANTHER" id="PTHR30582">
    <property type="entry name" value="L,D-TRANSPEPTIDASE"/>
    <property type="match status" value="1"/>
</dbReference>
<feature type="active site" description="Proton donor/acceptor" evidence="7">
    <location>
        <position position="385"/>
    </location>
</feature>
<dbReference type="GO" id="GO:0071555">
    <property type="term" value="P:cell wall organization"/>
    <property type="evidence" value="ECO:0007669"/>
    <property type="project" value="UniProtKB-UniRule"/>
</dbReference>
<keyword evidence="10" id="KW-1185">Reference proteome</keyword>
<evidence type="ECO:0000256" key="1">
    <source>
        <dbReference type="ARBA" id="ARBA00004752"/>
    </source>
</evidence>
<dbReference type="PANTHER" id="PTHR30582:SF2">
    <property type="entry name" value="L,D-TRANSPEPTIDASE YCIB-RELATED"/>
    <property type="match status" value="1"/>
</dbReference>
<dbReference type="GO" id="GO:0071972">
    <property type="term" value="F:peptidoglycan L,D-transpeptidase activity"/>
    <property type="evidence" value="ECO:0007669"/>
    <property type="project" value="TreeGrafter"/>
</dbReference>
<evidence type="ECO:0000256" key="2">
    <source>
        <dbReference type="ARBA" id="ARBA00022679"/>
    </source>
</evidence>
<dbReference type="Gene3D" id="2.40.440.10">
    <property type="entry name" value="L,D-transpeptidase catalytic domain-like"/>
    <property type="match status" value="1"/>
</dbReference>
<dbReference type="OrthoDB" id="177750at2"/>
<evidence type="ECO:0000256" key="4">
    <source>
        <dbReference type="ARBA" id="ARBA00022960"/>
    </source>
</evidence>
<evidence type="ECO:0000256" key="3">
    <source>
        <dbReference type="ARBA" id="ARBA00022729"/>
    </source>
</evidence>
<evidence type="ECO:0000256" key="6">
    <source>
        <dbReference type="ARBA" id="ARBA00023316"/>
    </source>
</evidence>
<proteinExistence type="predicted"/>
<keyword evidence="2 9" id="KW-0808">Transferase</keyword>
<evidence type="ECO:0000256" key="5">
    <source>
        <dbReference type="ARBA" id="ARBA00022984"/>
    </source>
</evidence>
<keyword evidence="4 7" id="KW-0133">Cell shape</keyword>
<dbReference type="GO" id="GO:0008360">
    <property type="term" value="P:regulation of cell shape"/>
    <property type="evidence" value="ECO:0007669"/>
    <property type="project" value="UniProtKB-UniRule"/>
</dbReference>
<dbReference type="RefSeq" id="WP_066351231.1">
    <property type="nucleotide sequence ID" value="NZ_LOED01000002.1"/>
</dbReference>
<reference evidence="9 10" key="1">
    <citation type="submission" date="2015-12" db="EMBL/GenBank/DDBJ databases">
        <title>Draft genome sequnece of Fervidicola ferrireducens strain Y170.</title>
        <authorList>
            <person name="Patel B.K."/>
        </authorList>
    </citation>
    <scope>NUCLEOTIDE SEQUENCE [LARGE SCALE GENOMIC DNA]</scope>
    <source>
        <strain evidence="9 10">Y170</strain>
    </source>
</reference>
<dbReference type="CDD" id="cd16913">
    <property type="entry name" value="YkuD_like"/>
    <property type="match status" value="1"/>
</dbReference>
<dbReference type="Pfam" id="PF03734">
    <property type="entry name" value="YkuD"/>
    <property type="match status" value="1"/>
</dbReference>
<dbReference type="GO" id="GO:0018104">
    <property type="term" value="P:peptidoglycan-protein cross-linking"/>
    <property type="evidence" value="ECO:0007669"/>
    <property type="project" value="TreeGrafter"/>
</dbReference>
<sequence>MRGRYLLLIILLVIAAWVAVSSFNNVVIEQLNDTGLVRIRVKFYIPVIERDAADKIRLESERPGMDFVKTFRWLDDRTLEIYALEKGLPKGFKTILRIEPLKTAVPGLLKGVRVYYRVKIRPFPVEVSSPVASSGPVVLSFSTPVEEEEISKYLRADFDFDLRPSYILTATGKLFKDESRWLLVPREPLRPGDKYFVKFESGESVFSGYSRWFEVAPVPKVISTYPENGRADVMPYTVLKVDFDQEMREVLIKVSRMSGDVICRGKTAEFKPHSVFLPGETYEASVEGTSVYGQKSAPYRFKFTAKPIGDSLWVEVSLKPLQKVVVYRGKKIVKTMLASGGRPGSDTETPLGYFTVKDRGVWFFSERFGQGAFYWVRIKDNYLFHSMPRDKDRNVIKEEYEKLGIPASHGCVRLKDEDAKWFYENIPEGTMVVIHD</sequence>
<accession>A0A140LDD4</accession>
<evidence type="ECO:0000256" key="7">
    <source>
        <dbReference type="PROSITE-ProRule" id="PRU01373"/>
    </source>
</evidence>
<dbReference type="InterPro" id="IPR032812">
    <property type="entry name" value="SbsA_Ig"/>
</dbReference>
<evidence type="ECO:0000259" key="8">
    <source>
        <dbReference type="PROSITE" id="PS52029"/>
    </source>
</evidence>
<keyword evidence="5 7" id="KW-0573">Peptidoglycan synthesis</keyword>
<comment type="caution">
    <text evidence="9">The sequence shown here is derived from an EMBL/GenBank/DDBJ whole genome shotgun (WGS) entry which is preliminary data.</text>
</comment>
<dbReference type="EC" id="2.-.-.-" evidence="9"/>
<dbReference type="InterPro" id="IPR038063">
    <property type="entry name" value="Transpep_catalytic_dom"/>
</dbReference>
<gene>
    <name evidence="9" type="primary">yciB</name>
    <name evidence="9" type="ORF">AN618_03150</name>
</gene>
<organism evidence="9 10">
    <name type="scientific">Fervidicola ferrireducens</name>
    <dbReference type="NCBI Taxonomy" id="520764"/>
    <lineage>
        <taxon>Bacteria</taxon>
        <taxon>Bacillati</taxon>
        <taxon>Bacillota</taxon>
        <taxon>Clostridia</taxon>
        <taxon>Thermosediminibacterales</taxon>
        <taxon>Thermosediminibacteraceae</taxon>
        <taxon>Fervidicola</taxon>
    </lineage>
</organism>
<protein>
    <submittedName>
        <fullName evidence="9">Putative L,D-transpeptidase YciB</fullName>
        <ecNumber evidence="9">2.-.-.-</ecNumber>
    </submittedName>
</protein>
<dbReference type="STRING" id="520764.AN618_03150"/>
<keyword evidence="3" id="KW-0732">Signal</keyword>
<comment type="pathway">
    <text evidence="1 7">Cell wall biogenesis; peptidoglycan biosynthesis.</text>
</comment>
<dbReference type="AlphaFoldDB" id="A0A140LDD4"/>
<dbReference type="EMBL" id="LOED01000002">
    <property type="protein sequence ID" value="KXG78559.1"/>
    <property type="molecule type" value="Genomic_DNA"/>
</dbReference>
<name>A0A140LDD4_9FIRM</name>
<dbReference type="SUPFAM" id="SSF141523">
    <property type="entry name" value="L,D-transpeptidase catalytic domain-like"/>
    <property type="match status" value="1"/>
</dbReference>
<dbReference type="Pfam" id="PF13205">
    <property type="entry name" value="Big_5"/>
    <property type="match status" value="1"/>
</dbReference>
<dbReference type="InterPro" id="IPR050979">
    <property type="entry name" value="LD-transpeptidase"/>
</dbReference>
<dbReference type="GO" id="GO:0016740">
    <property type="term" value="F:transferase activity"/>
    <property type="evidence" value="ECO:0007669"/>
    <property type="project" value="UniProtKB-KW"/>
</dbReference>
<dbReference type="UniPathway" id="UPA00219"/>